<feature type="domain" description="BON" evidence="4">
    <location>
        <begin position="45"/>
        <end position="113"/>
    </location>
</feature>
<dbReference type="PANTHER" id="PTHR34606">
    <property type="entry name" value="BON DOMAIN-CONTAINING PROTEIN"/>
    <property type="match status" value="1"/>
</dbReference>
<comment type="caution">
    <text evidence="5">The sequence shown here is derived from an EMBL/GenBank/DDBJ whole genome shotgun (WGS) entry which is preliminary data.</text>
</comment>
<protein>
    <submittedName>
        <fullName evidence="5">BON domain-containing protein</fullName>
    </submittedName>
</protein>
<evidence type="ECO:0000256" key="3">
    <source>
        <dbReference type="SAM" id="SignalP"/>
    </source>
</evidence>
<feature type="domain" description="BON" evidence="4">
    <location>
        <begin position="122"/>
        <end position="189"/>
    </location>
</feature>
<feature type="compositionally biased region" description="Low complexity" evidence="2">
    <location>
        <begin position="198"/>
        <end position="210"/>
    </location>
</feature>
<keyword evidence="6" id="KW-1185">Reference proteome</keyword>
<evidence type="ECO:0000256" key="2">
    <source>
        <dbReference type="SAM" id="MobiDB-lite"/>
    </source>
</evidence>
<feature type="region of interest" description="Disordered" evidence="2">
    <location>
        <begin position="195"/>
        <end position="237"/>
    </location>
</feature>
<dbReference type="InterPro" id="IPR051686">
    <property type="entry name" value="Lipoprotein_DolP"/>
</dbReference>
<evidence type="ECO:0000313" key="6">
    <source>
        <dbReference type="Proteomes" id="UP001139488"/>
    </source>
</evidence>
<dbReference type="InterPro" id="IPR014004">
    <property type="entry name" value="Transpt-assoc_nodulatn_dom_bac"/>
</dbReference>
<evidence type="ECO:0000256" key="1">
    <source>
        <dbReference type="ARBA" id="ARBA00022729"/>
    </source>
</evidence>
<name>A0A9X1W7L8_9VIBR</name>
<gene>
    <name evidence="5" type="ORF">LNL84_03705</name>
</gene>
<keyword evidence="1 3" id="KW-0732">Signal</keyword>
<evidence type="ECO:0000259" key="4">
    <source>
        <dbReference type="PROSITE" id="PS50914"/>
    </source>
</evidence>
<dbReference type="PROSITE" id="PS50914">
    <property type="entry name" value="BON"/>
    <property type="match status" value="2"/>
</dbReference>
<dbReference type="AlphaFoldDB" id="A0A9X1W7L8"/>
<dbReference type="InterPro" id="IPR007055">
    <property type="entry name" value="BON_dom"/>
</dbReference>
<accession>A0A9X1W7L8</accession>
<feature type="signal peptide" evidence="3">
    <location>
        <begin position="1"/>
        <end position="27"/>
    </location>
</feature>
<organism evidence="5 6">
    <name type="scientific">Vibrio gelatinilyticus</name>
    <dbReference type="NCBI Taxonomy" id="2893468"/>
    <lineage>
        <taxon>Bacteria</taxon>
        <taxon>Pseudomonadati</taxon>
        <taxon>Pseudomonadota</taxon>
        <taxon>Gammaproteobacteria</taxon>
        <taxon>Vibrionales</taxon>
        <taxon>Vibrionaceae</taxon>
        <taxon>Vibrio</taxon>
    </lineage>
</organism>
<dbReference type="EMBL" id="JAJNNZ010000002">
    <property type="protein sequence ID" value="MCJ2375932.1"/>
    <property type="molecule type" value="Genomic_DNA"/>
</dbReference>
<dbReference type="Pfam" id="PF04972">
    <property type="entry name" value="BON"/>
    <property type="match status" value="2"/>
</dbReference>
<dbReference type="Proteomes" id="UP001139488">
    <property type="component" value="Unassembled WGS sequence"/>
</dbReference>
<feature type="compositionally biased region" description="Basic and acidic residues" evidence="2">
    <location>
        <begin position="211"/>
        <end position="221"/>
    </location>
</feature>
<dbReference type="Gene3D" id="3.30.1340.30">
    <property type="match status" value="1"/>
</dbReference>
<dbReference type="PANTHER" id="PTHR34606:SF4">
    <property type="entry name" value="OUTER MEMBRANE LIPOPROTEIN DOLP"/>
    <property type="match status" value="1"/>
</dbReference>
<evidence type="ECO:0000313" key="5">
    <source>
        <dbReference type="EMBL" id="MCJ2375932.1"/>
    </source>
</evidence>
<proteinExistence type="predicted"/>
<dbReference type="RefSeq" id="WP_244355315.1">
    <property type="nucleotide sequence ID" value="NZ_JAJNNZ010000002.1"/>
</dbReference>
<feature type="chain" id="PRO_5040946675" evidence="3">
    <location>
        <begin position="28"/>
        <end position="237"/>
    </location>
</feature>
<reference evidence="5" key="1">
    <citation type="submission" date="2021-11" db="EMBL/GenBank/DDBJ databases">
        <title>Vibrio ZSDE26 sp. nov. and Vibrio ZSDZ34 sp. nov., isolated from coastal seawater in Qingdao.</title>
        <authorList>
            <person name="Zhang P."/>
        </authorList>
    </citation>
    <scope>NUCLEOTIDE SEQUENCE</scope>
    <source>
        <strain evidence="5">ZSDZ34</strain>
    </source>
</reference>
<dbReference type="SMART" id="SM00749">
    <property type="entry name" value="BON"/>
    <property type="match status" value="2"/>
</dbReference>
<dbReference type="PROSITE" id="PS51257">
    <property type="entry name" value="PROKAR_LIPOPROTEIN"/>
    <property type="match status" value="1"/>
</dbReference>
<sequence length="237" mass="25711">MTLYRIIVLFVASALLSGCASVFVAGAAGAVNIVTDTRTTQEIWNDSTLESEVAGLGNKPPYVGKVRVVASSQRGTVVLMGQASSKELSQQFEQKIKGIKGVNVVYNQIRIKPPISFSQTSNDSWITTKIKSAMLTDERLNGIKVKVITEDKEVFLLGYVSKANADIATDIARNISGVKQVIRAFQYSESEVKLNTEAKPAQTPAQPKAPMAKEQEIKPIEEVPAFVEPAPIEEIEG</sequence>